<dbReference type="SUPFAM" id="SSF56801">
    <property type="entry name" value="Acetyl-CoA synthetase-like"/>
    <property type="match status" value="2"/>
</dbReference>
<dbReference type="InterPro" id="IPR010071">
    <property type="entry name" value="AA_adenyl_dom"/>
</dbReference>
<gene>
    <name evidence="6" type="ORF">MMA15_12870</name>
</gene>
<feature type="domain" description="Carrier" evidence="5">
    <location>
        <begin position="613"/>
        <end position="690"/>
    </location>
</feature>
<dbReference type="InterPro" id="IPR042099">
    <property type="entry name" value="ANL_N_sf"/>
</dbReference>
<dbReference type="InterPro" id="IPR020845">
    <property type="entry name" value="AMP-binding_CS"/>
</dbReference>
<dbReference type="InterPro" id="IPR000873">
    <property type="entry name" value="AMP-dep_synth/lig_dom"/>
</dbReference>
<dbReference type="RefSeq" id="WP_241059561.1">
    <property type="nucleotide sequence ID" value="NZ_JAKWJU010000002.1"/>
</dbReference>
<dbReference type="InterPro" id="IPR009081">
    <property type="entry name" value="PP-bd_ACP"/>
</dbReference>
<dbReference type="SUPFAM" id="SSF47336">
    <property type="entry name" value="ACP-like"/>
    <property type="match status" value="2"/>
</dbReference>
<keyword evidence="7" id="KW-1185">Reference proteome</keyword>
<feature type="compositionally biased region" description="Low complexity" evidence="4">
    <location>
        <begin position="1722"/>
        <end position="1758"/>
    </location>
</feature>
<comment type="cofactor">
    <cofactor evidence="1">
        <name>pantetheine 4'-phosphate</name>
        <dbReference type="ChEBI" id="CHEBI:47942"/>
    </cofactor>
</comment>
<dbReference type="PROSITE" id="PS50075">
    <property type="entry name" value="CARRIER"/>
    <property type="match status" value="2"/>
</dbReference>
<reference evidence="6" key="2">
    <citation type="journal article" date="2023" name="Int. J. Syst. Evol. Microbiol.">
        <title>Streptomyces marispadix sp. nov., isolated from marine beach sediment of the Northern Coast of Portugal.</title>
        <authorList>
            <person name="dos Santos J.D.N."/>
            <person name="Vitorino I.R."/>
            <person name="Kallscheuer N."/>
            <person name="Srivastava A."/>
            <person name="Krautwurst S."/>
            <person name="Marz M."/>
            <person name="Jogler C."/>
            <person name="Lobo Da Cunha A."/>
            <person name="Catita J."/>
            <person name="Goncalves H."/>
            <person name="Gonzalez I."/>
            <person name="Reyes F."/>
            <person name="Lage O.M."/>
        </authorList>
    </citation>
    <scope>NUCLEOTIDE SEQUENCE</scope>
    <source>
        <strain evidence="6">M600PL45_2</strain>
    </source>
</reference>
<feature type="compositionally biased region" description="Gly residues" evidence="4">
    <location>
        <begin position="506"/>
        <end position="536"/>
    </location>
</feature>
<dbReference type="CDD" id="cd19531">
    <property type="entry name" value="LCL_NRPS-like"/>
    <property type="match status" value="1"/>
</dbReference>
<dbReference type="PROSITE" id="PS00455">
    <property type="entry name" value="AMP_BINDING"/>
    <property type="match status" value="2"/>
</dbReference>
<reference evidence="6" key="1">
    <citation type="submission" date="2022-03" db="EMBL/GenBank/DDBJ databases">
        <authorList>
            <person name="Santos J.D.N."/>
            <person name="Kallscheuer N."/>
            <person name="Jogler C."/>
            <person name="Lage O.M."/>
        </authorList>
    </citation>
    <scope>NUCLEOTIDE SEQUENCE</scope>
    <source>
        <strain evidence="6">M600PL45_2</strain>
    </source>
</reference>
<comment type="caution">
    <text evidence="6">The sequence shown here is derived from an EMBL/GenBank/DDBJ whole genome shotgun (WGS) entry which is preliminary data.</text>
</comment>
<dbReference type="Pfam" id="PF00501">
    <property type="entry name" value="AMP-binding"/>
    <property type="match status" value="2"/>
</dbReference>
<dbReference type="Proteomes" id="UP001166784">
    <property type="component" value="Unassembled WGS sequence"/>
</dbReference>
<dbReference type="SMART" id="SM00823">
    <property type="entry name" value="PKS_PP"/>
    <property type="match status" value="2"/>
</dbReference>
<dbReference type="Gene3D" id="3.30.559.30">
    <property type="entry name" value="Nonribosomal peptide synthetase, condensation domain"/>
    <property type="match status" value="1"/>
</dbReference>
<dbReference type="Gene3D" id="3.40.50.12780">
    <property type="entry name" value="N-terminal domain of ligase-like"/>
    <property type="match status" value="1"/>
</dbReference>
<evidence type="ECO:0000256" key="1">
    <source>
        <dbReference type="ARBA" id="ARBA00001957"/>
    </source>
</evidence>
<dbReference type="InterPro" id="IPR025110">
    <property type="entry name" value="AMP-bd_C"/>
</dbReference>
<dbReference type="SUPFAM" id="SSF52777">
    <property type="entry name" value="CoA-dependent acyltransferases"/>
    <property type="match status" value="2"/>
</dbReference>
<dbReference type="Gene3D" id="3.40.50.980">
    <property type="match status" value="2"/>
</dbReference>
<feature type="compositionally biased region" description="Basic and acidic residues" evidence="4">
    <location>
        <begin position="1700"/>
        <end position="1717"/>
    </location>
</feature>
<feature type="compositionally biased region" description="Polar residues" evidence="4">
    <location>
        <begin position="429"/>
        <end position="442"/>
    </location>
</feature>
<organism evidence="6 7">
    <name type="scientific">Streptomyces marispadix</name>
    <dbReference type="NCBI Taxonomy" id="2922868"/>
    <lineage>
        <taxon>Bacteria</taxon>
        <taxon>Bacillati</taxon>
        <taxon>Actinomycetota</taxon>
        <taxon>Actinomycetes</taxon>
        <taxon>Kitasatosporales</taxon>
        <taxon>Streptomycetaceae</taxon>
        <taxon>Streptomyces</taxon>
    </lineage>
</organism>
<protein>
    <submittedName>
        <fullName evidence="6">Amino acid adenylation domain-containing protein</fullName>
    </submittedName>
</protein>
<dbReference type="EMBL" id="JAKWJU010000002">
    <property type="protein sequence ID" value="MCH6161257.1"/>
    <property type="molecule type" value="Genomic_DNA"/>
</dbReference>
<dbReference type="InterPro" id="IPR020806">
    <property type="entry name" value="PKS_PP-bd"/>
</dbReference>
<dbReference type="InterPro" id="IPR023213">
    <property type="entry name" value="CAT-like_dom_sf"/>
</dbReference>
<feature type="region of interest" description="Disordered" evidence="4">
    <location>
        <begin position="1679"/>
        <end position="1770"/>
    </location>
</feature>
<dbReference type="Pfam" id="PF00550">
    <property type="entry name" value="PP-binding"/>
    <property type="match status" value="2"/>
</dbReference>
<feature type="compositionally biased region" description="Basic and acidic residues" evidence="4">
    <location>
        <begin position="403"/>
        <end position="413"/>
    </location>
</feature>
<dbReference type="InterPro" id="IPR045851">
    <property type="entry name" value="AMP-bd_C_sf"/>
</dbReference>
<dbReference type="InterPro" id="IPR001242">
    <property type="entry name" value="Condensation_dom"/>
</dbReference>
<evidence type="ECO:0000256" key="4">
    <source>
        <dbReference type="SAM" id="MobiDB-lite"/>
    </source>
</evidence>
<sequence>MRQQAVVPGDQPGSQTDIHTEPDTLLSRFDDAARHDPSAVAVRSGTSAMTYGTLADASRALARRLEPLVADRPGPVAVLLEPGPGQVCAALAAMRCGKPYLPVDLSYPRQRIDSILADAAPAAVIGHEVADPGGSGAVDVGSEPGHDSRITAGQWGDSARVTADDAYVIYTSGSTGSPKGIVVQHRGILNLLDECVARRELAPGSRYSTCASPGFDAAVLEAWTSLTTGGELVVTPDSRRWHPAEFARWLADERIAHSYVPAAFLPAVAQGLRDGLDLRSLRRIIVAVEPIPRGLLGEIKRALPDLTLINGYGPTEASVCVSMYEVTEDDEGPERTPIGTAIRGTELVVEPLEGNAQAESGSSEVVEPGTDEPGTDEPRTDGSGADGSRTDESRTDGSGADGSRADGSVRGELHIGGVGVGRYIHPETTQRPAFYTRTTPDGGSTPFYRTGDVVRMDSDGMLTFLGRVDHMIKIRGHRVEPGDVEHALLDEPALAQAVVLKRPAEGPGGGDAPGAGTGPASGAGLASGTGTGAGTGSGIPEQLVAYVVPEADASPDLARIRRRLRERLPWYAVPHQIVVRDALPLTTHGKIDRTALAADTHVPALAATPSEHPQRDDVEPELLSLWNEVLGEAYGRPDPRLSFLANGGDSLAAGRMAAALTERLGRPVPVLDILLADDLADLQEVVSRTLAETSPPGVPTGAPTAYGTAAPRLRAPGPGEPVPATYGQRGLWFHDSLHPGSTVYNEPLVLRLRGPLDRDALASAISAVVERHEALRTSLEMHDGELRQVVRPPEPVELAVEDLRTAERDRAGAVRRSVRDAVHTPFDLSRGPHLRARLLHCGDDEHVLVLTLHHSAFDGASADVLFGELSALYTEFTTGEPSGLGPPEGQYAEFALWQHEMAAGGHFDEDVEYWRRQLEGLPEAMDLPTDFPRPETPSGDGALARARLSPELVGRIDELAHTTGATRYTALLAALHILLSRYCGTEDVAVGAPFSGRDLPRTARSVGYYLNMLPLRAGLSGGTDSPDAAAEGEGPDFRQLLARTRQTVTGAYAHQQAPYGLLLEKLPGKSSAENPYLQVCLVPEDVYRHEMTFAGVESEFEYHDTGIAKFDLTVNVIPDPGGGLRLTAEYSTDLFRAATVERLLGHFRTLLESATADPGLPVRRLPMLSAAERAQILGTFAGGPPSASPHGTAGAGTAVHELVGHWAESTPEAVALVSGDEEPERLTYRELVGRADQLAHYLAERGAEPGTRVGVRLPHGVDAVVAFLAVLKTGAAYVPLDPSYPAQRLAYMAEDADLVAELTAELLEEDRAAIEGGPRRAPMVAVRGDDIAYVVYTSGSTGRPKGVQVPHSAVVDLALGAPRWAGLDSGTRLLLVASLSFDLVTFDMWGTLGNGGRLVLPPTGPSTPDALAAHMARHAVTHADMPTALFHRQAEAAPSSLAGIGTVVVGGEVLNPALAAAALEAAPGMRLINAYGPTEATTYATYHVMNGPGDVSEPVPIGRPTPNTRVRILDEQGQLVPVGLVGELHLGGPGLAVGYLGNPGATAERFVEDPYGPPGERLYATGDLVRWQPDGTVDYVGRGDEQIKLYGFRVEPGEIEAALRTHPDVTHAVVTRREDRPGSPYLAAYFTTAQGREVSSRELTELAAGRLPSYMVPRVLTAMERFPVTAGGKIDRAALPVPSAAGGAPGRAQDGGASDGGERQGELWDEQRGERSRGPHSGNGAPAAPGTAAPGATPGATASGAATSGATTPATAPEAPVPEGSLPEDSVPGLAYVQEEIARIWRDVVTVDELGPDDRLFDIGGASLHVTLIHQRVAERFGLSRLRMIDLFGHPTVREYAAHVHRLCTQEAAPRTEAKAGGPK</sequence>
<keyword evidence="2" id="KW-0596">Phosphopantetheine</keyword>
<evidence type="ECO:0000313" key="7">
    <source>
        <dbReference type="Proteomes" id="UP001166784"/>
    </source>
</evidence>
<feature type="region of interest" description="Disordered" evidence="4">
    <location>
        <begin position="503"/>
        <end position="536"/>
    </location>
</feature>
<evidence type="ECO:0000259" key="5">
    <source>
        <dbReference type="PROSITE" id="PS50075"/>
    </source>
</evidence>
<dbReference type="CDD" id="cd05930">
    <property type="entry name" value="A_NRPS"/>
    <property type="match status" value="2"/>
</dbReference>
<dbReference type="Gene3D" id="2.30.38.10">
    <property type="entry name" value="Luciferase, Domain 3"/>
    <property type="match status" value="2"/>
</dbReference>
<evidence type="ECO:0000256" key="3">
    <source>
        <dbReference type="ARBA" id="ARBA00022553"/>
    </source>
</evidence>
<dbReference type="Gene3D" id="3.30.559.10">
    <property type="entry name" value="Chloramphenicol acetyltransferase-like domain"/>
    <property type="match status" value="1"/>
</dbReference>
<dbReference type="PANTHER" id="PTHR45527:SF1">
    <property type="entry name" value="FATTY ACID SYNTHASE"/>
    <property type="match status" value="1"/>
</dbReference>
<evidence type="ECO:0000256" key="2">
    <source>
        <dbReference type="ARBA" id="ARBA00022450"/>
    </source>
</evidence>
<feature type="region of interest" description="Disordered" evidence="4">
    <location>
        <begin position="354"/>
        <end position="413"/>
    </location>
</feature>
<feature type="region of interest" description="Disordered" evidence="4">
    <location>
        <begin position="429"/>
        <end position="449"/>
    </location>
</feature>
<keyword evidence="3" id="KW-0597">Phosphoprotein</keyword>
<dbReference type="Gene3D" id="1.10.1200.10">
    <property type="entry name" value="ACP-like"/>
    <property type="match status" value="2"/>
</dbReference>
<proteinExistence type="predicted"/>
<dbReference type="Gene3D" id="3.30.300.30">
    <property type="match status" value="2"/>
</dbReference>
<dbReference type="Pfam" id="PF00668">
    <property type="entry name" value="Condensation"/>
    <property type="match status" value="1"/>
</dbReference>
<dbReference type="PANTHER" id="PTHR45527">
    <property type="entry name" value="NONRIBOSOMAL PEPTIDE SYNTHETASE"/>
    <property type="match status" value="1"/>
</dbReference>
<dbReference type="Pfam" id="PF13193">
    <property type="entry name" value="AMP-binding_C"/>
    <property type="match status" value="2"/>
</dbReference>
<feature type="region of interest" description="Disordered" evidence="4">
    <location>
        <begin position="1"/>
        <end position="21"/>
    </location>
</feature>
<accession>A0ABS9SYB2</accession>
<feature type="domain" description="Carrier" evidence="5">
    <location>
        <begin position="1772"/>
        <end position="1848"/>
    </location>
</feature>
<name>A0ABS9SYB2_9ACTN</name>
<dbReference type="NCBIfam" id="TIGR01733">
    <property type="entry name" value="AA-adenyl-dom"/>
    <property type="match status" value="1"/>
</dbReference>
<evidence type="ECO:0000313" key="6">
    <source>
        <dbReference type="EMBL" id="MCH6161257.1"/>
    </source>
</evidence>
<dbReference type="InterPro" id="IPR036736">
    <property type="entry name" value="ACP-like_sf"/>
</dbReference>